<proteinExistence type="predicted"/>
<comment type="caution">
    <text evidence="1">The sequence shown here is derived from an EMBL/GenBank/DDBJ whole genome shotgun (WGS) entry which is preliminary data.</text>
</comment>
<accession>A0A2N3HQ18</accession>
<dbReference type="RefSeq" id="WP_143470975.1">
    <property type="nucleotide sequence ID" value="NZ_MVDE01000093.1"/>
</dbReference>
<reference evidence="1 2" key="1">
    <citation type="journal article" date="2017" name="Front. Microbiol.">
        <title>Labilibaculum manganireducens gen. nov., sp. nov. and Labilibaculum filiforme sp. nov., Novel Bacteroidetes Isolated from Subsurface Sediments of the Baltic Sea.</title>
        <authorList>
            <person name="Vandieken V."/>
            <person name="Marshall I.P."/>
            <person name="Niemann H."/>
            <person name="Engelen B."/>
            <person name="Cypionka H."/>
        </authorList>
    </citation>
    <scope>NUCLEOTIDE SEQUENCE [LARGE SCALE GENOMIC DNA]</scope>
    <source>
        <strain evidence="1 2">59.10-2M</strain>
    </source>
</reference>
<evidence type="ECO:0000313" key="1">
    <source>
        <dbReference type="EMBL" id="PKQ60142.1"/>
    </source>
</evidence>
<dbReference type="AlphaFoldDB" id="A0A2N3HQ18"/>
<gene>
    <name evidence="1" type="ORF">BZG01_21280</name>
</gene>
<protein>
    <submittedName>
        <fullName evidence="1">Uncharacterized protein</fullName>
    </submittedName>
</protein>
<evidence type="ECO:0000313" key="2">
    <source>
        <dbReference type="Proteomes" id="UP000233618"/>
    </source>
</evidence>
<dbReference type="Proteomes" id="UP000233618">
    <property type="component" value="Unassembled WGS sequence"/>
</dbReference>
<dbReference type="EMBL" id="MVDE01000093">
    <property type="protein sequence ID" value="PKQ60142.1"/>
    <property type="molecule type" value="Genomic_DNA"/>
</dbReference>
<keyword evidence="2" id="KW-1185">Reference proteome</keyword>
<organism evidence="1 2">
    <name type="scientific">Labilibaculum manganireducens</name>
    <dbReference type="NCBI Taxonomy" id="1940525"/>
    <lineage>
        <taxon>Bacteria</taxon>
        <taxon>Pseudomonadati</taxon>
        <taxon>Bacteroidota</taxon>
        <taxon>Bacteroidia</taxon>
        <taxon>Marinilabiliales</taxon>
        <taxon>Marinifilaceae</taxon>
        <taxon>Labilibaculum</taxon>
    </lineage>
</organism>
<name>A0A2N3HQ18_9BACT</name>
<feature type="non-terminal residue" evidence="1">
    <location>
        <position position="149"/>
    </location>
</feature>
<sequence length="149" mass="16383">MAIVTQTNGGGSSADSGGLLMDEFLPIVCFNNSQFLEDNTDFDEPTSVNGIELDNLLTNISPEDDKIYTIKNCNDEIVLPFTVKNGTGDSLMDEDGIVKVSLSEETDGITFNQESFETGFGKEFKLIITKTDPLLEKEVELLFLARDND</sequence>